<keyword evidence="1" id="KW-0732">Signal</keyword>
<dbReference type="EMBL" id="CP025989">
    <property type="protein sequence ID" value="AWD33248.1"/>
    <property type="molecule type" value="Genomic_DNA"/>
</dbReference>
<dbReference type="KEGG" id="fso:Fsol_00453"/>
<keyword evidence="3" id="KW-1185">Reference proteome</keyword>
<dbReference type="RefSeq" id="WP_108673270.1">
    <property type="nucleotide sequence ID" value="NZ_CP025989.1"/>
</dbReference>
<name>A0A2U8BSH1_9RICK</name>
<dbReference type="AlphaFoldDB" id="A0A2U8BSH1"/>
<evidence type="ECO:0000313" key="2">
    <source>
        <dbReference type="EMBL" id="AWD33248.1"/>
    </source>
</evidence>
<sequence length="175" mass="17769">MFLSFFARILPVLSIILIGCSNEGAVDMYQNSYEGGVAIPGKVISVRKVMIGNKKQNSTNNTIAGSAVGGLAGVGLGHSPESALLGAVMGGAIGYAASEAASGNYDGSEYVVKIDTSALNQEAVTMGGSAFLSTVNAIKSTGLVVVAQKDRPIAVGRKVYVLIAGSGSMRVIPAE</sequence>
<accession>A0A2U8BSH1</accession>
<evidence type="ECO:0008006" key="4">
    <source>
        <dbReference type="Google" id="ProtNLM"/>
    </source>
</evidence>
<evidence type="ECO:0000256" key="1">
    <source>
        <dbReference type="SAM" id="SignalP"/>
    </source>
</evidence>
<feature type="signal peptide" evidence="1">
    <location>
        <begin position="1"/>
        <end position="25"/>
    </location>
</feature>
<proteinExistence type="predicted"/>
<gene>
    <name evidence="2" type="ORF">Fsol_00453</name>
</gene>
<dbReference type="Proteomes" id="UP000244519">
    <property type="component" value="Chromosome"/>
</dbReference>
<feature type="chain" id="PRO_5016122618" description="Outer membrane lipoprotein" evidence="1">
    <location>
        <begin position="26"/>
        <end position="175"/>
    </location>
</feature>
<organism evidence="2 3">
    <name type="scientific">Candidatus Fokinia solitaria</name>
    <dbReference type="NCBI Taxonomy" id="1802984"/>
    <lineage>
        <taxon>Bacteria</taxon>
        <taxon>Pseudomonadati</taxon>
        <taxon>Pseudomonadota</taxon>
        <taxon>Alphaproteobacteria</taxon>
        <taxon>Rickettsiales</taxon>
        <taxon>Candidatus Midichloriaceae</taxon>
        <taxon>Candidatus Fokinia</taxon>
    </lineage>
</organism>
<reference evidence="2 3" key="1">
    <citation type="journal article" date="2018" name="Genome Biol. Evol.">
        <title>The Genome Sequence of "Candidatus Fokinia solitaria": Insights on Reductive Evolution in Rickettsiales.</title>
        <authorList>
            <person name="Floriano A.M."/>
            <person name="Castelli M."/>
            <person name="Krenek S."/>
            <person name="Berendonk T.U."/>
            <person name="Bazzocchi C."/>
            <person name="Petroni G."/>
            <person name="Sassera D."/>
        </authorList>
    </citation>
    <scope>NUCLEOTIDE SEQUENCE [LARGE SCALE GENOMIC DNA]</scope>
    <source>
        <strain evidence="2">Rio ETE_ALG 3VII</strain>
    </source>
</reference>
<evidence type="ECO:0000313" key="3">
    <source>
        <dbReference type="Proteomes" id="UP000244519"/>
    </source>
</evidence>
<protein>
    <recommendedName>
        <fullName evidence="4">Outer membrane lipoprotein</fullName>
    </recommendedName>
</protein>